<name>A0ABV7R4E8_9RHOB</name>
<protein>
    <submittedName>
        <fullName evidence="1">Uncharacterized protein</fullName>
    </submittedName>
</protein>
<proteinExistence type="predicted"/>
<organism evidence="1 2">
    <name type="scientific">Paracoccus mangrovi</name>
    <dbReference type="NCBI Taxonomy" id="1715645"/>
    <lineage>
        <taxon>Bacteria</taxon>
        <taxon>Pseudomonadati</taxon>
        <taxon>Pseudomonadota</taxon>
        <taxon>Alphaproteobacteria</taxon>
        <taxon>Rhodobacterales</taxon>
        <taxon>Paracoccaceae</taxon>
        <taxon>Paracoccus</taxon>
    </lineage>
</organism>
<evidence type="ECO:0000313" key="2">
    <source>
        <dbReference type="Proteomes" id="UP001595721"/>
    </source>
</evidence>
<sequence>MIRKICAHPGCDRELWAENQIGVCRRHWHQTGCRCRNCIGKTKTQWRIRTREELVANGLLFEKPLFPLSLLSGKATDISAAGMRSRTAGVLYGHVPMVTRQPET</sequence>
<gene>
    <name evidence="1" type="ORF">ACFOMH_08305</name>
</gene>
<accession>A0ABV7R4E8</accession>
<dbReference type="RefSeq" id="WP_374425019.1">
    <property type="nucleotide sequence ID" value="NZ_JBHRXJ010000004.1"/>
</dbReference>
<dbReference type="Proteomes" id="UP001595721">
    <property type="component" value="Unassembled WGS sequence"/>
</dbReference>
<dbReference type="EMBL" id="JBHRXJ010000004">
    <property type="protein sequence ID" value="MFC3528179.1"/>
    <property type="molecule type" value="Genomic_DNA"/>
</dbReference>
<evidence type="ECO:0000313" key="1">
    <source>
        <dbReference type="EMBL" id="MFC3528179.1"/>
    </source>
</evidence>
<comment type="caution">
    <text evidence="1">The sequence shown here is derived from an EMBL/GenBank/DDBJ whole genome shotgun (WGS) entry which is preliminary data.</text>
</comment>
<keyword evidence="2" id="KW-1185">Reference proteome</keyword>
<reference evidence="2" key="1">
    <citation type="journal article" date="2019" name="Int. J. Syst. Evol. Microbiol.">
        <title>The Global Catalogue of Microorganisms (GCM) 10K type strain sequencing project: providing services to taxonomists for standard genome sequencing and annotation.</title>
        <authorList>
            <consortium name="The Broad Institute Genomics Platform"/>
            <consortium name="The Broad Institute Genome Sequencing Center for Infectious Disease"/>
            <person name="Wu L."/>
            <person name="Ma J."/>
        </authorList>
    </citation>
    <scope>NUCLEOTIDE SEQUENCE [LARGE SCALE GENOMIC DNA]</scope>
    <source>
        <strain evidence="2">KCTC 42899</strain>
    </source>
</reference>